<dbReference type="OrthoDB" id="444945at2759"/>
<protein>
    <recommendedName>
        <fullName evidence="6">Guanine nucleotide-binding protein-like 3 homolog</fullName>
    </recommendedName>
</protein>
<evidence type="ECO:0000256" key="1">
    <source>
        <dbReference type="ARBA" id="ARBA00004123"/>
    </source>
</evidence>
<feature type="coiled-coil region" evidence="7">
    <location>
        <begin position="57"/>
        <end position="126"/>
    </location>
</feature>
<dbReference type="EMBL" id="JAPWDV010000001">
    <property type="protein sequence ID" value="KAJ6223314.1"/>
    <property type="molecule type" value="Genomic_DNA"/>
</dbReference>
<sequence>MTKGFHKKPSKRIPAKRRYKIEHKVREHNKKLRKQMKKKTFKKKQKDPGIPNSLPFKEQIISEIQEHKKRAEEYREMVKTQMKQKRLENRDKLKASNRGVELSDLVKSAESRNNEFENKTEQLYETIVSEKDTSNLKTFYKEFQKVVEASDIIIEVLDARDPIGSRCLEVENFVLKSLDKRIILLINKTDLIPRENLQKWLNHLRNEFPTLPFKASTQTQRHNLSRSKVDILSSTKDLLKSSKCLGADHVMKLLNNYCRNKDIKTSITVGVVGFPNVGKSSVINSLKRDQVCTVGATPGLTRTMQTVSLDKHIKLVDSPGVVFAKNIVVNGNQQMSSILALRNAIRIETLSDPILPIEALLNRVNRQDLMTFYRLTEFETVKEFLSLVAKRLGKMRKGGILDLNAAAKKVLQDWNCGKIKYYTLPPEKSTMMVGAELVQKMSKEFNINDFTYDQFMNIDDEDDDLPTTSESFVIDSLASETIDNTMEQDSELTNTTQIMLTKEQPSKVSTSSTANCDDVEMEELDGMQLNKSKKLQFKKLKKQRKRDEKLSNKLDQINLQEDYDFDTYF</sequence>
<comment type="subcellular location">
    <subcellularLocation>
        <location evidence="1">Nucleus</location>
    </subcellularLocation>
</comment>
<organism evidence="10 11">
    <name type="scientific">Blomia tropicalis</name>
    <name type="common">Mite</name>
    <dbReference type="NCBI Taxonomy" id="40697"/>
    <lineage>
        <taxon>Eukaryota</taxon>
        <taxon>Metazoa</taxon>
        <taxon>Ecdysozoa</taxon>
        <taxon>Arthropoda</taxon>
        <taxon>Chelicerata</taxon>
        <taxon>Arachnida</taxon>
        <taxon>Acari</taxon>
        <taxon>Acariformes</taxon>
        <taxon>Sarcoptiformes</taxon>
        <taxon>Astigmata</taxon>
        <taxon>Glycyphagoidea</taxon>
        <taxon>Echimyopodidae</taxon>
        <taxon>Blomia</taxon>
    </lineage>
</organism>
<dbReference type="CDD" id="cd04178">
    <property type="entry name" value="Nucleostemin_like"/>
    <property type="match status" value="1"/>
</dbReference>
<dbReference type="FunFam" id="1.10.1580.10:FF:000002">
    <property type="entry name" value="Guanine nucleotide-binding protein-like 3 (nucleolar)-like"/>
    <property type="match status" value="1"/>
</dbReference>
<accession>A0A9Q0RQZ3</accession>
<evidence type="ECO:0000256" key="7">
    <source>
        <dbReference type="SAM" id="Coils"/>
    </source>
</evidence>
<evidence type="ECO:0000256" key="2">
    <source>
        <dbReference type="ARBA" id="ARBA00022741"/>
    </source>
</evidence>
<dbReference type="InterPro" id="IPR030378">
    <property type="entry name" value="G_CP_dom"/>
</dbReference>
<dbReference type="PANTHER" id="PTHR11089:SF30">
    <property type="entry name" value="GUANINE NUCLEOTIDE-BINDING PROTEIN-LIKE 3 HOMOLOG"/>
    <property type="match status" value="1"/>
</dbReference>
<evidence type="ECO:0000256" key="8">
    <source>
        <dbReference type="SAM" id="MobiDB-lite"/>
    </source>
</evidence>
<gene>
    <name evidence="10" type="ORF">RDWZM_001859</name>
</gene>
<dbReference type="FunFam" id="3.40.50.300:FF:000493">
    <property type="entry name" value="Guanine nucleotide-binding protein-like 3-like protein"/>
    <property type="match status" value="1"/>
</dbReference>
<dbReference type="SUPFAM" id="SSF52540">
    <property type="entry name" value="P-loop containing nucleoside triphosphate hydrolases"/>
    <property type="match status" value="1"/>
</dbReference>
<dbReference type="AlphaFoldDB" id="A0A9Q0RQZ3"/>
<dbReference type="PANTHER" id="PTHR11089">
    <property type="entry name" value="GTP-BINDING PROTEIN-RELATED"/>
    <property type="match status" value="1"/>
</dbReference>
<dbReference type="InterPro" id="IPR014813">
    <property type="entry name" value="Gnl3_N_dom"/>
</dbReference>
<feature type="compositionally biased region" description="Basic residues" evidence="8">
    <location>
        <begin position="28"/>
        <end position="45"/>
    </location>
</feature>
<keyword evidence="11" id="KW-1185">Reference proteome</keyword>
<comment type="caution">
    <text evidence="10">The sequence shown here is derived from an EMBL/GenBank/DDBJ whole genome shotgun (WGS) entry which is preliminary data.</text>
</comment>
<dbReference type="Pfam" id="PF01926">
    <property type="entry name" value="MMR_HSR1"/>
    <property type="match status" value="1"/>
</dbReference>
<dbReference type="Proteomes" id="UP001142055">
    <property type="component" value="Chromosome 1"/>
</dbReference>
<dbReference type="Gene3D" id="1.10.1580.10">
    <property type="match status" value="1"/>
</dbReference>
<dbReference type="InterPro" id="IPR027417">
    <property type="entry name" value="P-loop_NTPase"/>
</dbReference>
<keyword evidence="5" id="KW-0539">Nucleus</keyword>
<evidence type="ECO:0000256" key="6">
    <source>
        <dbReference type="ARBA" id="ARBA00069022"/>
    </source>
</evidence>
<feature type="region of interest" description="Disordered" evidence="8">
    <location>
        <begin position="28"/>
        <end position="56"/>
    </location>
</feature>
<dbReference type="GO" id="GO:0005730">
    <property type="term" value="C:nucleolus"/>
    <property type="evidence" value="ECO:0007669"/>
    <property type="project" value="TreeGrafter"/>
</dbReference>
<proteinExistence type="predicted"/>
<dbReference type="Gene3D" id="3.40.50.300">
    <property type="entry name" value="P-loop containing nucleotide triphosphate hydrolases"/>
    <property type="match status" value="1"/>
</dbReference>
<evidence type="ECO:0000259" key="9">
    <source>
        <dbReference type="PROSITE" id="PS51721"/>
    </source>
</evidence>
<dbReference type="OMA" id="NWIKYFR"/>
<dbReference type="InterPro" id="IPR023179">
    <property type="entry name" value="GTP-bd_ortho_bundle_sf"/>
</dbReference>
<evidence type="ECO:0000313" key="10">
    <source>
        <dbReference type="EMBL" id="KAJ6223314.1"/>
    </source>
</evidence>
<name>A0A9Q0RQZ3_BLOTA</name>
<evidence type="ECO:0000256" key="4">
    <source>
        <dbReference type="ARBA" id="ARBA00023134"/>
    </source>
</evidence>
<dbReference type="Pfam" id="PF08701">
    <property type="entry name" value="GN3L_Grn1"/>
    <property type="match status" value="1"/>
</dbReference>
<dbReference type="InterPro" id="IPR050755">
    <property type="entry name" value="TRAFAC_YlqF/YawG_RiboMat"/>
</dbReference>
<dbReference type="InterPro" id="IPR006073">
    <property type="entry name" value="GTP-bd"/>
</dbReference>
<dbReference type="PROSITE" id="PS51721">
    <property type="entry name" value="G_CP"/>
    <property type="match status" value="1"/>
</dbReference>
<evidence type="ECO:0000313" key="11">
    <source>
        <dbReference type="Proteomes" id="UP001142055"/>
    </source>
</evidence>
<evidence type="ECO:0000256" key="5">
    <source>
        <dbReference type="ARBA" id="ARBA00023242"/>
    </source>
</evidence>
<dbReference type="GO" id="GO:0005525">
    <property type="term" value="F:GTP binding"/>
    <property type="evidence" value="ECO:0007669"/>
    <property type="project" value="UniProtKB-KW"/>
</dbReference>
<keyword evidence="2" id="KW-0547">Nucleotide-binding</keyword>
<feature type="domain" description="CP-type G" evidence="9">
    <location>
        <begin position="140"/>
        <end position="324"/>
    </location>
</feature>
<keyword evidence="3 7" id="KW-0175">Coiled coil</keyword>
<evidence type="ECO:0000256" key="3">
    <source>
        <dbReference type="ARBA" id="ARBA00023054"/>
    </source>
</evidence>
<reference evidence="10" key="1">
    <citation type="submission" date="2022-12" db="EMBL/GenBank/DDBJ databases">
        <title>Genome assemblies of Blomia tropicalis.</title>
        <authorList>
            <person name="Cui Y."/>
        </authorList>
    </citation>
    <scope>NUCLEOTIDE SEQUENCE</scope>
    <source>
        <tissue evidence="10">Adult mites</tissue>
    </source>
</reference>
<keyword evidence="4" id="KW-0342">GTP-binding</keyword>